<gene>
    <name evidence="1" type="ORF">G5I_04604</name>
</gene>
<dbReference type="AlphaFoldDB" id="F4WG32"/>
<dbReference type="EMBL" id="GL888128">
    <property type="protein sequence ID" value="EGI66799.1"/>
    <property type="molecule type" value="Genomic_DNA"/>
</dbReference>
<sequence>MRLDGDGGASGMMKERKLRRKLKNPGIHIPSVRLYTLHNHLTRNNLCVEYREGRLVGDDANEASVSEYHVLQRLDVPRENEKRVCNMGVVALDGKCRETGYDRRRQSAVKWKPELRHIINIWRELSVWGPLNYEQHSPFGTDPSGTVDIPDKIPCAHFRLA</sequence>
<evidence type="ECO:0000313" key="1">
    <source>
        <dbReference type="EMBL" id="EGI66799.1"/>
    </source>
</evidence>
<accession>F4WG32</accession>
<evidence type="ECO:0000313" key="2">
    <source>
        <dbReference type="Proteomes" id="UP000007755"/>
    </source>
</evidence>
<proteinExistence type="predicted"/>
<dbReference type="Proteomes" id="UP000007755">
    <property type="component" value="Unassembled WGS sequence"/>
</dbReference>
<dbReference type="InParanoid" id="F4WG32"/>
<reference evidence="1" key="1">
    <citation type="submission" date="2011-02" db="EMBL/GenBank/DDBJ databases">
        <title>The genome of the leaf-cutting ant Acromyrmex echinatior suggests key adaptations to social evolution and fungus farming.</title>
        <authorList>
            <person name="Nygaard S."/>
            <person name="Zhang G."/>
        </authorList>
    </citation>
    <scope>NUCLEOTIDE SEQUENCE</scope>
</reference>
<keyword evidence="2" id="KW-1185">Reference proteome</keyword>
<protein>
    <submittedName>
        <fullName evidence="1">Uncharacterized protein</fullName>
    </submittedName>
</protein>
<organism evidence="2">
    <name type="scientific">Acromyrmex echinatior</name>
    <name type="common">Panamanian leafcutter ant</name>
    <name type="synonym">Acromyrmex octospinosus echinatior</name>
    <dbReference type="NCBI Taxonomy" id="103372"/>
    <lineage>
        <taxon>Eukaryota</taxon>
        <taxon>Metazoa</taxon>
        <taxon>Ecdysozoa</taxon>
        <taxon>Arthropoda</taxon>
        <taxon>Hexapoda</taxon>
        <taxon>Insecta</taxon>
        <taxon>Pterygota</taxon>
        <taxon>Neoptera</taxon>
        <taxon>Endopterygota</taxon>
        <taxon>Hymenoptera</taxon>
        <taxon>Apocrita</taxon>
        <taxon>Aculeata</taxon>
        <taxon>Formicoidea</taxon>
        <taxon>Formicidae</taxon>
        <taxon>Myrmicinae</taxon>
        <taxon>Acromyrmex</taxon>
    </lineage>
</organism>
<name>F4WG32_ACREC</name>